<protein>
    <submittedName>
        <fullName evidence="1">Uncharacterized protein</fullName>
    </submittedName>
</protein>
<evidence type="ECO:0000313" key="2">
    <source>
        <dbReference type="Proteomes" id="UP001172386"/>
    </source>
</evidence>
<gene>
    <name evidence="1" type="ORF">H2198_008704</name>
</gene>
<accession>A0ACC2ZWL7</accession>
<evidence type="ECO:0000313" key="1">
    <source>
        <dbReference type="EMBL" id="KAJ9652042.1"/>
    </source>
</evidence>
<name>A0ACC2ZWL7_9EURO</name>
<organism evidence="1 2">
    <name type="scientific">Neophaeococcomyces mojaviensis</name>
    <dbReference type="NCBI Taxonomy" id="3383035"/>
    <lineage>
        <taxon>Eukaryota</taxon>
        <taxon>Fungi</taxon>
        <taxon>Dikarya</taxon>
        <taxon>Ascomycota</taxon>
        <taxon>Pezizomycotina</taxon>
        <taxon>Eurotiomycetes</taxon>
        <taxon>Chaetothyriomycetidae</taxon>
        <taxon>Chaetothyriales</taxon>
        <taxon>Chaetothyriales incertae sedis</taxon>
        <taxon>Neophaeococcomyces</taxon>
    </lineage>
</organism>
<dbReference type="Proteomes" id="UP001172386">
    <property type="component" value="Unassembled WGS sequence"/>
</dbReference>
<dbReference type="EMBL" id="JAPDRQ010000221">
    <property type="protein sequence ID" value="KAJ9652042.1"/>
    <property type="molecule type" value="Genomic_DNA"/>
</dbReference>
<proteinExistence type="predicted"/>
<sequence length="477" mass="54138">MSAVEEHQLGLDSPLADDTPDLVQDGDSNEDDDGDLFGDDDEGVQNNTTQSRTLDDPELDSGDDQGRDDRVANTVEDGDDDQEHSRQLKAIDCDLPRTNYPEGEEFYMLNMPPFLGIKQAAFDPATYEPDKLPHDGDPSRQTSAYSTAMSSIFWRRDPSDASKIQSTARFVRWSDGSLTLQLATKPQEQYKVTSTAMRQTFNKSKQLQQPYDPSKDSLTFLAASHHSDVVDLQLLRALDASMKIVPSSTDTDESEARLRLTLLKAKEEHDPLARMKDVREDPELARKAAEQFEKDRLRAQRKRENAEDRLTMKRNTVLGRAGLGPRTGGLSVAGLEDEMGMPISRGRKKTSRRKINRRGEIYSDDEDETLPRGRTREDEYDRDDDFLADSDEEPELYGGDDDMLDDEDDDPDKDDLEIEGRQTVIEERPKRREGTPKRSRMDDLEDDDAEGEPDDELLAQAQARKKRRVVEDEDEEE</sequence>
<reference evidence="1" key="1">
    <citation type="submission" date="2022-10" db="EMBL/GenBank/DDBJ databases">
        <title>Culturing micro-colonial fungi from biological soil crusts in the Mojave desert and describing Neophaeococcomyces mojavensis, and introducing the new genera and species Taxawa tesnikishii.</title>
        <authorList>
            <person name="Kurbessoian T."/>
            <person name="Stajich J.E."/>
        </authorList>
    </citation>
    <scope>NUCLEOTIDE SEQUENCE</scope>
    <source>
        <strain evidence="1">JES_112</strain>
    </source>
</reference>
<keyword evidence="2" id="KW-1185">Reference proteome</keyword>
<comment type="caution">
    <text evidence="1">The sequence shown here is derived from an EMBL/GenBank/DDBJ whole genome shotgun (WGS) entry which is preliminary data.</text>
</comment>